<gene>
    <name evidence="1" type="ORF">WN944_019529</name>
</gene>
<keyword evidence="2" id="KW-1185">Reference proteome</keyword>
<proteinExistence type="predicted"/>
<accession>A0AAP0LVN5</accession>
<dbReference type="Proteomes" id="UP001428341">
    <property type="component" value="Unassembled WGS sequence"/>
</dbReference>
<evidence type="ECO:0000313" key="2">
    <source>
        <dbReference type="Proteomes" id="UP001428341"/>
    </source>
</evidence>
<dbReference type="AlphaFoldDB" id="A0AAP0LVN5"/>
<protein>
    <submittedName>
        <fullName evidence="1">Uncharacterized protein</fullName>
    </submittedName>
</protein>
<sequence length="113" mass="12560">MEQIHKDSYKIGGEKRGEPKNMMEHLKVCKVSPYLQTSTGKQKVNSKSNLNSPDSCSKEVKLSPYFQKAGGVISDLLTLSFDVKTAAEVAKEEIEKIMQILKGRAIMIKSLCP</sequence>
<organism evidence="1 2">
    <name type="scientific">Citrus x changshan-huyou</name>
    <dbReference type="NCBI Taxonomy" id="2935761"/>
    <lineage>
        <taxon>Eukaryota</taxon>
        <taxon>Viridiplantae</taxon>
        <taxon>Streptophyta</taxon>
        <taxon>Embryophyta</taxon>
        <taxon>Tracheophyta</taxon>
        <taxon>Spermatophyta</taxon>
        <taxon>Magnoliopsida</taxon>
        <taxon>eudicotyledons</taxon>
        <taxon>Gunneridae</taxon>
        <taxon>Pentapetalae</taxon>
        <taxon>rosids</taxon>
        <taxon>malvids</taxon>
        <taxon>Sapindales</taxon>
        <taxon>Rutaceae</taxon>
        <taxon>Aurantioideae</taxon>
        <taxon>Citrus</taxon>
    </lineage>
</organism>
<name>A0AAP0LVN5_9ROSI</name>
<evidence type="ECO:0000313" key="1">
    <source>
        <dbReference type="EMBL" id="KAK9188130.1"/>
    </source>
</evidence>
<comment type="caution">
    <text evidence="1">The sequence shown here is derived from an EMBL/GenBank/DDBJ whole genome shotgun (WGS) entry which is preliminary data.</text>
</comment>
<reference evidence="1 2" key="1">
    <citation type="submission" date="2024-05" db="EMBL/GenBank/DDBJ databases">
        <title>Haplotype-resolved chromosome-level genome assembly of Huyou (Citrus changshanensis).</title>
        <authorList>
            <person name="Miao C."/>
            <person name="Chen W."/>
            <person name="Wu Y."/>
            <person name="Wang L."/>
            <person name="Zhao S."/>
            <person name="Grierson D."/>
            <person name="Xu C."/>
            <person name="Chen K."/>
        </authorList>
    </citation>
    <scope>NUCLEOTIDE SEQUENCE [LARGE SCALE GENOMIC DNA]</scope>
    <source>
        <strain evidence="1">01-14</strain>
        <tissue evidence="1">Leaf</tissue>
    </source>
</reference>
<dbReference type="EMBL" id="JBCGBO010000007">
    <property type="protein sequence ID" value="KAK9188130.1"/>
    <property type="molecule type" value="Genomic_DNA"/>
</dbReference>